<evidence type="ECO:0000313" key="3">
    <source>
        <dbReference type="Proteomes" id="UP001175261"/>
    </source>
</evidence>
<feature type="region of interest" description="Disordered" evidence="1">
    <location>
        <begin position="1"/>
        <end position="21"/>
    </location>
</feature>
<comment type="caution">
    <text evidence="2">The sequence shown here is derived from an EMBL/GenBank/DDBJ whole genome shotgun (WGS) entry which is preliminary data.</text>
</comment>
<name>A0AA39GGZ3_SARSR</name>
<dbReference type="EMBL" id="JAPDFR010000005">
    <property type="protein sequence ID" value="KAK0386488.1"/>
    <property type="molecule type" value="Genomic_DNA"/>
</dbReference>
<evidence type="ECO:0000313" key="2">
    <source>
        <dbReference type="EMBL" id="KAK0386488.1"/>
    </source>
</evidence>
<sequence length="368" mass="40644">MSTKISSKTAMSTQRQDSPAGMCEVPDLFQVMAHELARARANNTFPSTIAPSTDVQATAHDYELLLQLQHARQSISNSKPESTNHLFVEIARRIRDRDDAYNYEAHRDEAVRRVESYIRSVEHEREYFESVQSASFSDSPPSTPASVTSRCGASCSAAEVNEDVLSIYELAAEQALSEVTRPLMEGLEQYADMHEEQRGLSNEQKALHHQQVALVASQQVMVDEHDENNQDQRDLIIEMKTHARGLHETMNTAVSVTNRLSETVTNLPDAIQQIVSAAVQEQTRIAVANVADACQTAINEIEDRKMNLIRDVLGLQAEVGYSPGDEATGSRAVVNGQSKHGVDQSRGGSGSIFGVQKLKCVAKRILRI</sequence>
<proteinExistence type="predicted"/>
<organism evidence="2 3">
    <name type="scientific">Sarocladium strictum</name>
    <name type="common">Black bundle disease fungus</name>
    <name type="synonym">Acremonium strictum</name>
    <dbReference type="NCBI Taxonomy" id="5046"/>
    <lineage>
        <taxon>Eukaryota</taxon>
        <taxon>Fungi</taxon>
        <taxon>Dikarya</taxon>
        <taxon>Ascomycota</taxon>
        <taxon>Pezizomycotina</taxon>
        <taxon>Sordariomycetes</taxon>
        <taxon>Hypocreomycetidae</taxon>
        <taxon>Hypocreales</taxon>
        <taxon>Sarocladiaceae</taxon>
        <taxon>Sarocladium</taxon>
    </lineage>
</organism>
<reference evidence="2" key="1">
    <citation type="submission" date="2022-10" db="EMBL/GenBank/DDBJ databases">
        <title>Determination and structural analysis of whole genome sequence of Sarocladium strictum F4-1.</title>
        <authorList>
            <person name="Hu L."/>
            <person name="Jiang Y."/>
        </authorList>
    </citation>
    <scope>NUCLEOTIDE SEQUENCE</scope>
    <source>
        <strain evidence="2">F4-1</strain>
    </source>
</reference>
<protein>
    <submittedName>
        <fullName evidence="2">Uncharacterized protein</fullName>
    </submittedName>
</protein>
<dbReference type="AlphaFoldDB" id="A0AA39GGZ3"/>
<gene>
    <name evidence="2" type="ORF">NLU13_6323</name>
</gene>
<feature type="compositionally biased region" description="Polar residues" evidence="1">
    <location>
        <begin position="1"/>
        <end position="17"/>
    </location>
</feature>
<accession>A0AA39GGZ3</accession>
<dbReference type="Proteomes" id="UP001175261">
    <property type="component" value="Unassembled WGS sequence"/>
</dbReference>
<keyword evidence="3" id="KW-1185">Reference proteome</keyword>
<evidence type="ECO:0000256" key="1">
    <source>
        <dbReference type="SAM" id="MobiDB-lite"/>
    </source>
</evidence>